<name>A0AAV5JD28_9ROSI</name>
<organism evidence="2 3">
    <name type="scientific">Rubroshorea leprosula</name>
    <dbReference type="NCBI Taxonomy" id="152421"/>
    <lineage>
        <taxon>Eukaryota</taxon>
        <taxon>Viridiplantae</taxon>
        <taxon>Streptophyta</taxon>
        <taxon>Embryophyta</taxon>
        <taxon>Tracheophyta</taxon>
        <taxon>Spermatophyta</taxon>
        <taxon>Magnoliopsida</taxon>
        <taxon>eudicotyledons</taxon>
        <taxon>Gunneridae</taxon>
        <taxon>Pentapetalae</taxon>
        <taxon>rosids</taxon>
        <taxon>malvids</taxon>
        <taxon>Malvales</taxon>
        <taxon>Dipterocarpaceae</taxon>
        <taxon>Rubroshorea</taxon>
    </lineage>
</organism>
<keyword evidence="3" id="KW-1185">Reference proteome</keyword>
<dbReference type="AlphaFoldDB" id="A0AAV5JD28"/>
<proteinExistence type="predicted"/>
<evidence type="ECO:0000313" key="2">
    <source>
        <dbReference type="EMBL" id="GKV11472.1"/>
    </source>
</evidence>
<evidence type="ECO:0000313" key="3">
    <source>
        <dbReference type="Proteomes" id="UP001054252"/>
    </source>
</evidence>
<protein>
    <submittedName>
        <fullName evidence="2">Uncharacterized protein</fullName>
    </submittedName>
</protein>
<reference evidence="2 3" key="1">
    <citation type="journal article" date="2021" name="Commun. Biol.">
        <title>The genome of Shorea leprosula (Dipterocarpaceae) highlights the ecological relevance of drought in aseasonal tropical rainforests.</title>
        <authorList>
            <person name="Ng K.K.S."/>
            <person name="Kobayashi M.J."/>
            <person name="Fawcett J.A."/>
            <person name="Hatakeyama M."/>
            <person name="Paape T."/>
            <person name="Ng C.H."/>
            <person name="Ang C.C."/>
            <person name="Tnah L.H."/>
            <person name="Lee C.T."/>
            <person name="Nishiyama T."/>
            <person name="Sese J."/>
            <person name="O'Brien M.J."/>
            <person name="Copetti D."/>
            <person name="Mohd Noor M.I."/>
            <person name="Ong R.C."/>
            <person name="Putra M."/>
            <person name="Sireger I.Z."/>
            <person name="Indrioko S."/>
            <person name="Kosugi Y."/>
            <person name="Izuno A."/>
            <person name="Isagi Y."/>
            <person name="Lee S.L."/>
            <person name="Shimizu K.K."/>
        </authorList>
    </citation>
    <scope>NUCLEOTIDE SEQUENCE [LARGE SCALE GENOMIC DNA]</scope>
    <source>
        <strain evidence="2">214</strain>
    </source>
</reference>
<dbReference type="EMBL" id="BPVZ01000034">
    <property type="protein sequence ID" value="GKV11472.1"/>
    <property type="molecule type" value="Genomic_DNA"/>
</dbReference>
<dbReference type="Proteomes" id="UP001054252">
    <property type="component" value="Unassembled WGS sequence"/>
</dbReference>
<feature type="compositionally biased region" description="Low complexity" evidence="1">
    <location>
        <begin position="46"/>
        <end position="57"/>
    </location>
</feature>
<accession>A0AAV5JD28</accession>
<gene>
    <name evidence="2" type="ORF">SLEP1_g22731</name>
</gene>
<comment type="caution">
    <text evidence="2">The sequence shown here is derived from an EMBL/GenBank/DDBJ whole genome shotgun (WGS) entry which is preliminary data.</text>
</comment>
<evidence type="ECO:0000256" key="1">
    <source>
        <dbReference type="SAM" id="MobiDB-lite"/>
    </source>
</evidence>
<feature type="region of interest" description="Disordered" evidence="1">
    <location>
        <begin position="33"/>
        <end position="57"/>
    </location>
</feature>
<sequence>MAYGNTHSPLHLDTELNGDWLAQVQLTRIILPPDSAHSSPLHRTRAPATDTAPTLEK</sequence>